<protein>
    <submittedName>
        <fullName evidence="2">Uncharacterized protein</fullName>
    </submittedName>
</protein>
<proteinExistence type="predicted"/>
<feature type="transmembrane region" description="Helical" evidence="1">
    <location>
        <begin position="138"/>
        <end position="156"/>
    </location>
</feature>
<evidence type="ECO:0000313" key="2">
    <source>
        <dbReference type="EMBL" id="EHL11715.1"/>
    </source>
</evidence>
<dbReference type="STRING" id="796943.HMPREF9625_00545"/>
<keyword evidence="1" id="KW-1133">Transmembrane helix</keyword>
<keyword evidence="3" id="KW-1185">Reference proteome</keyword>
<feature type="transmembrane region" description="Helical" evidence="1">
    <location>
        <begin position="83"/>
        <end position="109"/>
    </location>
</feature>
<gene>
    <name evidence="2" type="ORF">HMPREF9625_00545</name>
</gene>
<name>G9WMG2_9FIRM</name>
<dbReference type="EMBL" id="AFZC02000003">
    <property type="protein sequence ID" value="EHL11715.1"/>
    <property type="molecule type" value="Genomic_DNA"/>
</dbReference>
<feature type="transmembrane region" description="Helical" evidence="1">
    <location>
        <begin position="25"/>
        <end position="47"/>
    </location>
</feature>
<dbReference type="AlphaFoldDB" id="G9WMG2"/>
<accession>G9WMG2</accession>
<comment type="caution">
    <text evidence="2">The sequence shown here is derived from an EMBL/GenBank/DDBJ whole genome shotgun (WGS) entry which is preliminary data.</text>
</comment>
<reference evidence="2" key="1">
    <citation type="submission" date="2011-08" db="EMBL/GenBank/DDBJ databases">
        <authorList>
            <consortium name="The Broad Institute Genome Sequencing Platform"/>
            <person name="Earl A."/>
            <person name="Ward D."/>
            <person name="Feldgarden M."/>
            <person name="Gevers D."/>
            <person name="Sizova M."/>
            <person name="Hazen A."/>
            <person name="Epstein S."/>
            <person name="Young S.K."/>
            <person name="Zeng Q."/>
            <person name="Gargeya S."/>
            <person name="Fitzgerald M."/>
            <person name="Haas B."/>
            <person name="Abouelleil A."/>
            <person name="Alvarado L."/>
            <person name="Arachchi H.M."/>
            <person name="Berlin A."/>
            <person name="Brown A."/>
            <person name="Chapman S.B."/>
            <person name="Chen Z."/>
            <person name="Dunbar C."/>
            <person name="Freedman E."/>
            <person name="Gearin G."/>
            <person name="Gellesch M."/>
            <person name="Goldberg J."/>
            <person name="Griggs A."/>
            <person name="Gujja S."/>
            <person name="Heiman D."/>
            <person name="Howarth C."/>
            <person name="Larson L."/>
            <person name="Lui A."/>
            <person name="MacDonald P.J.P."/>
            <person name="Montmayeur A."/>
            <person name="Murphy C."/>
            <person name="Neiman D."/>
            <person name="Pearson M."/>
            <person name="Priest M."/>
            <person name="Roberts A."/>
            <person name="Saif S."/>
            <person name="Shea T."/>
            <person name="Shenoy N."/>
            <person name="Sisk P."/>
            <person name="Stolte C."/>
            <person name="Sykes S."/>
            <person name="Wortman J."/>
            <person name="Nusbaum C."/>
            <person name="Birren B."/>
        </authorList>
    </citation>
    <scope>NUCLEOTIDE SEQUENCE</scope>
    <source>
        <strain evidence="2">ACB1</strain>
    </source>
</reference>
<evidence type="ECO:0000313" key="3">
    <source>
        <dbReference type="Proteomes" id="UP000018461"/>
    </source>
</evidence>
<keyword evidence="1" id="KW-0812">Transmembrane</keyword>
<keyword evidence="1" id="KW-0472">Membrane</keyword>
<dbReference type="HOGENOM" id="CLU_939547_0_0_9"/>
<dbReference type="RefSeq" id="WP_009534407.1">
    <property type="nucleotide sequence ID" value="NZ_KE148312.1"/>
</dbReference>
<dbReference type="Proteomes" id="UP000018461">
    <property type="component" value="Unassembled WGS sequence"/>
</dbReference>
<sequence>MSVTDVLFSIVGIEERETKGKVWNYYNSVFCNILVPIFYIINILYLYNANIFNDFNISASIPVYLDSIIKIVLRSILTIGSILYVNIVFVAIGIIVLGMLILCVGYYGFFHIIGWEEKSYSSDGFVYTSNYITAQNRLYRFLLFILTDFWIVYCFSKNLLNNTFDVPKAPNTTIDILWGIASLYMIYIIILKLFFIRYRDDNYRIKPEDIILKNNPRYITLNHYTDKSKDEEMEECYYMVKDTFLKGERFIYFHFSIKKNSFREKTEYITKTIFTTDQFEELQYIYENATKNKPFT</sequence>
<reference evidence="2" key="2">
    <citation type="submission" date="2013-03" db="EMBL/GenBank/DDBJ databases">
        <title>The Genome Sequence of Oribacterium sp. ACB1.</title>
        <authorList>
            <consortium name="The Broad Institute Genomics Platform"/>
            <consortium name="The Broad Institute Genome Sequencing Center for Infectious Disease"/>
            <person name="Earl A."/>
            <person name="Ward D."/>
            <person name="Feldgarden M."/>
            <person name="Gevers D."/>
            <person name="Sizova M."/>
            <person name="Hazen A."/>
            <person name="Epstein S."/>
            <person name="Walker B."/>
            <person name="Young S."/>
            <person name="Zeng Q."/>
            <person name="Gargeya S."/>
            <person name="Fitzgerald M."/>
            <person name="Haas B."/>
            <person name="Abouelleil A."/>
            <person name="Allen A.W."/>
            <person name="Alvarado L."/>
            <person name="Arachchi H.M."/>
            <person name="Berlin A.M."/>
            <person name="Chapman S.B."/>
            <person name="Gainer-Dewar J."/>
            <person name="Goldberg J."/>
            <person name="Griggs A."/>
            <person name="Gujja S."/>
            <person name="Hansen M."/>
            <person name="Howarth C."/>
            <person name="Imamovic A."/>
            <person name="Ireland A."/>
            <person name="Larimer J."/>
            <person name="McCowan C."/>
            <person name="Murphy C."/>
            <person name="Pearson M."/>
            <person name="Poon T.W."/>
            <person name="Priest M."/>
            <person name="Roberts A."/>
            <person name="Saif S."/>
            <person name="Shea T."/>
            <person name="Sisk P."/>
            <person name="Sykes S."/>
            <person name="Wortman J."/>
            <person name="Nusbaum C."/>
            <person name="Birren B."/>
        </authorList>
    </citation>
    <scope>NUCLEOTIDE SEQUENCE [LARGE SCALE GENOMIC DNA]</scope>
    <source>
        <strain evidence="2">ACB1</strain>
    </source>
</reference>
<evidence type="ECO:0000256" key="1">
    <source>
        <dbReference type="SAM" id="Phobius"/>
    </source>
</evidence>
<organism evidence="2 3">
    <name type="scientific">Oribacterium parvum ACB1</name>
    <dbReference type="NCBI Taxonomy" id="796943"/>
    <lineage>
        <taxon>Bacteria</taxon>
        <taxon>Bacillati</taxon>
        <taxon>Bacillota</taxon>
        <taxon>Clostridia</taxon>
        <taxon>Lachnospirales</taxon>
        <taxon>Lachnospiraceae</taxon>
        <taxon>Oribacterium</taxon>
    </lineage>
</organism>
<feature type="transmembrane region" description="Helical" evidence="1">
    <location>
        <begin position="176"/>
        <end position="196"/>
    </location>
</feature>
<dbReference type="PATRIC" id="fig|796943.3.peg.941"/>